<dbReference type="InterPro" id="IPR038578">
    <property type="entry name" value="GT29-like_sf"/>
</dbReference>
<evidence type="ECO:0000313" key="1">
    <source>
        <dbReference type="EMBL" id="MDQ1186786.1"/>
    </source>
</evidence>
<accession>A0ABU0UPJ4</accession>
<proteinExistence type="predicted"/>
<dbReference type="EMBL" id="JAUTBL010000002">
    <property type="protein sequence ID" value="MDQ1186786.1"/>
    <property type="molecule type" value="Genomic_DNA"/>
</dbReference>
<dbReference type="Proteomes" id="UP001224781">
    <property type="component" value="Unassembled WGS sequence"/>
</dbReference>
<gene>
    <name evidence="1" type="ORF">QE408_003929</name>
</gene>
<dbReference type="Gene3D" id="3.90.1480.20">
    <property type="entry name" value="Glycosyl transferase family 29"/>
    <property type="match status" value="1"/>
</dbReference>
<keyword evidence="2" id="KW-1185">Reference proteome</keyword>
<reference evidence="1 2" key="1">
    <citation type="submission" date="2023-07" db="EMBL/GenBank/DDBJ databases">
        <title>Functional and genomic diversity of the sorghum phyllosphere microbiome.</title>
        <authorList>
            <person name="Shade A."/>
        </authorList>
    </citation>
    <scope>NUCLEOTIDE SEQUENCE [LARGE SCALE GENOMIC DNA]</scope>
    <source>
        <strain evidence="1 2">SORGH_AS_1126</strain>
    </source>
</reference>
<evidence type="ECO:0000313" key="2">
    <source>
        <dbReference type="Proteomes" id="UP001224781"/>
    </source>
</evidence>
<name>A0ABU0UPJ4_9HYPH</name>
<protein>
    <recommendedName>
        <fullName evidence="3">Urease operon accessory protein</fullName>
    </recommendedName>
</protein>
<organism evidence="1 2">
    <name type="scientific">Agrobacterium larrymoorei</name>
    <dbReference type="NCBI Taxonomy" id="160699"/>
    <lineage>
        <taxon>Bacteria</taxon>
        <taxon>Pseudomonadati</taxon>
        <taxon>Pseudomonadota</taxon>
        <taxon>Alphaproteobacteria</taxon>
        <taxon>Hyphomicrobiales</taxon>
        <taxon>Rhizobiaceae</taxon>
        <taxon>Rhizobium/Agrobacterium group</taxon>
        <taxon>Agrobacterium</taxon>
    </lineage>
</organism>
<evidence type="ECO:0008006" key="3">
    <source>
        <dbReference type="Google" id="ProtNLM"/>
    </source>
</evidence>
<comment type="caution">
    <text evidence="1">The sequence shown here is derived from an EMBL/GenBank/DDBJ whole genome shotgun (WGS) entry which is preliminary data.</text>
</comment>
<sequence>MDGKFLKTMSRRIVIVGNGEIPQGVADWIDTADVIIRFNDCRSLGAGGSRTDVVAVCNTGRPGRRMIEDRSWRESPGVKAASAIWSVRDSVKFGEMEEDIHRHWPELEDFCVDYSAEFAAIASETGKTHLVISRQVHEWLDEELKGLSPEPYVCPSTGLFAIRYMLDAIGEKDELTIAGFCHKGWSGHPFSVEKQLVDALVTQGKLKRLSSLSNFSVSEGA</sequence>